<keyword evidence="2" id="KW-1185">Reference proteome</keyword>
<proteinExistence type="predicted"/>
<organism evidence="1 2">
    <name type="scientific">Morus notabilis</name>
    <dbReference type="NCBI Taxonomy" id="981085"/>
    <lineage>
        <taxon>Eukaryota</taxon>
        <taxon>Viridiplantae</taxon>
        <taxon>Streptophyta</taxon>
        <taxon>Embryophyta</taxon>
        <taxon>Tracheophyta</taxon>
        <taxon>Spermatophyta</taxon>
        <taxon>Magnoliopsida</taxon>
        <taxon>eudicotyledons</taxon>
        <taxon>Gunneridae</taxon>
        <taxon>Pentapetalae</taxon>
        <taxon>rosids</taxon>
        <taxon>fabids</taxon>
        <taxon>Rosales</taxon>
        <taxon>Moraceae</taxon>
        <taxon>Moreae</taxon>
        <taxon>Morus</taxon>
    </lineage>
</organism>
<reference evidence="2" key="1">
    <citation type="submission" date="2013-01" db="EMBL/GenBank/DDBJ databases">
        <title>Draft Genome Sequence of a Mulberry Tree, Morus notabilis C.K. Schneid.</title>
        <authorList>
            <person name="He N."/>
            <person name="Zhao S."/>
        </authorList>
    </citation>
    <scope>NUCLEOTIDE SEQUENCE</scope>
</reference>
<evidence type="ECO:0000313" key="1">
    <source>
        <dbReference type="EMBL" id="EXB54744.1"/>
    </source>
</evidence>
<name>W9R2R8_9ROSA</name>
<protein>
    <submittedName>
        <fullName evidence="1">Uncharacterized protein</fullName>
    </submittedName>
</protein>
<accession>W9R2R8</accession>
<dbReference type="Proteomes" id="UP000030645">
    <property type="component" value="Unassembled WGS sequence"/>
</dbReference>
<gene>
    <name evidence="1" type="ORF">L484_012844</name>
</gene>
<dbReference type="AlphaFoldDB" id="W9R2R8"/>
<evidence type="ECO:0000313" key="2">
    <source>
        <dbReference type="Proteomes" id="UP000030645"/>
    </source>
</evidence>
<dbReference type="EMBL" id="KE344207">
    <property type="protein sequence ID" value="EXB54744.1"/>
    <property type="molecule type" value="Genomic_DNA"/>
</dbReference>
<sequence length="64" mass="7104">MGRRRRFEASHGVVRMEAIQGWADRGDSGLGGRKRLSRGWWDGQGAGRTRRSATIVGYEDLTVG</sequence>